<organism evidence="1">
    <name type="scientific">Bacillus velezensis</name>
    <dbReference type="NCBI Taxonomy" id="492670"/>
    <lineage>
        <taxon>Bacteria</taxon>
        <taxon>Bacillati</taxon>
        <taxon>Bacillota</taxon>
        <taxon>Bacilli</taxon>
        <taxon>Bacillales</taxon>
        <taxon>Bacillaceae</taxon>
        <taxon>Bacillus</taxon>
        <taxon>Bacillus amyloliquefaciens group</taxon>
    </lineage>
</organism>
<dbReference type="RefSeq" id="WP_025851815.1">
    <property type="nucleotide sequence ID" value="NZ_BPWC01000002.1"/>
</dbReference>
<dbReference type="SUPFAM" id="SSF116915">
    <property type="entry name" value="Hypothetical protein YqbG"/>
    <property type="match status" value="1"/>
</dbReference>
<name>A0A6A8LHW1_BACVE</name>
<evidence type="ECO:0000313" key="1">
    <source>
        <dbReference type="EMBL" id="MSE02237.1"/>
    </source>
</evidence>
<dbReference type="InterPro" id="IPR036558">
    <property type="entry name" value="YqbG-like_sf"/>
</dbReference>
<reference evidence="1" key="1">
    <citation type="submission" date="2019-11" db="EMBL/GenBank/DDBJ databases">
        <title>Draft Genome Sequence of Plant Growth-Promoting Rhizosphere-Associated Bacteria.</title>
        <authorList>
            <person name="Vasilyev I.Y."/>
            <person name="Radchenko V."/>
            <person name="Ilnitskaya E.V."/>
        </authorList>
    </citation>
    <scope>NUCLEOTIDE SEQUENCE</scope>
    <source>
        <strain evidence="1">VRA_517_n</strain>
    </source>
</reference>
<dbReference type="AlphaFoldDB" id="A0A6A8LHW1"/>
<accession>A0A6A8LHW1</accession>
<sequence length="127" mass="13947">MLIQPSDVVSYSVYDQVKNRPEPLLIQDILEAEAEAARMAGHSFTDPVYSPLPEKIKIALLKLSQYFALINQNEAAASAYQSEKIGDYSYTVAGEGGIRKPAVHHLLCEYITPGYSPVSAHAKVKPL</sequence>
<dbReference type="CDD" id="cd08053">
    <property type="entry name" value="Yqbg"/>
    <property type="match status" value="1"/>
</dbReference>
<dbReference type="Pfam" id="PF11436">
    <property type="entry name" value="DUF3199"/>
    <property type="match status" value="1"/>
</dbReference>
<gene>
    <name evidence="1" type="ORF">GKC39_09185</name>
</gene>
<dbReference type="InterPro" id="IPR013514">
    <property type="entry name" value="DUF3199_YqbG"/>
</dbReference>
<proteinExistence type="predicted"/>
<dbReference type="EMBL" id="WKKV01000003">
    <property type="protein sequence ID" value="MSE02237.1"/>
    <property type="molecule type" value="Genomic_DNA"/>
</dbReference>
<dbReference type="Gene3D" id="1.10.3230.10">
    <property type="entry name" value="YqbG-like"/>
    <property type="match status" value="1"/>
</dbReference>
<protein>
    <submittedName>
        <fullName evidence="1">DUF3199 family protein</fullName>
    </submittedName>
</protein>
<comment type="caution">
    <text evidence="1">The sequence shown here is derived from an EMBL/GenBank/DDBJ whole genome shotgun (WGS) entry which is preliminary data.</text>
</comment>